<evidence type="ECO:0000256" key="11">
    <source>
        <dbReference type="RuleBase" id="RU079119"/>
    </source>
</evidence>
<feature type="region of interest" description="Disordered" evidence="12">
    <location>
        <begin position="347"/>
        <end position="366"/>
    </location>
</feature>
<dbReference type="PANTHER" id="PTHR22883:SF23">
    <property type="entry name" value="PALMITOYLTRANSFERASE ZDHHC6"/>
    <property type="match status" value="1"/>
</dbReference>
<dbReference type="InterPro" id="IPR039859">
    <property type="entry name" value="PFA4/ZDH16/20/ERF2-like"/>
</dbReference>
<gene>
    <name evidence="14" type="ORF">C2857_001144</name>
</gene>
<dbReference type="GO" id="GO:0019706">
    <property type="term" value="F:protein-cysteine S-palmitoyltransferase activity"/>
    <property type="evidence" value="ECO:0007669"/>
    <property type="project" value="UniProtKB-EC"/>
</dbReference>
<evidence type="ECO:0000256" key="9">
    <source>
        <dbReference type="ARBA" id="ARBA00038298"/>
    </source>
</evidence>
<keyword evidence="15" id="KW-1185">Reference proteome</keyword>
<dbReference type="PANTHER" id="PTHR22883">
    <property type="entry name" value="ZINC FINGER DHHC DOMAIN CONTAINING PROTEIN"/>
    <property type="match status" value="1"/>
</dbReference>
<dbReference type="GO" id="GO:0016020">
    <property type="term" value="C:membrane"/>
    <property type="evidence" value="ECO:0007669"/>
    <property type="project" value="UniProtKB-SubCell"/>
</dbReference>
<proteinExistence type="inferred from homology"/>
<evidence type="ECO:0000256" key="12">
    <source>
        <dbReference type="SAM" id="MobiDB-lite"/>
    </source>
</evidence>
<feature type="region of interest" description="Disordered" evidence="12">
    <location>
        <begin position="30"/>
        <end position="49"/>
    </location>
</feature>
<comment type="catalytic activity">
    <reaction evidence="10 11">
        <text>L-cysteinyl-[protein] + hexadecanoyl-CoA = S-hexadecanoyl-L-cysteinyl-[protein] + CoA</text>
        <dbReference type="Rhea" id="RHEA:36683"/>
        <dbReference type="Rhea" id="RHEA-COMP:10131"/>
        <dbReference type="Rhea" id="RHEA-COMP:11032"/>
        <dbReference type="ChEBI" id="CHEBI:29950"/>
        <dbReference type="ChEBI" id="CHEBI:57287"/>
        <dbReference type="ChEBI" id="CHEBI:57379"/>
        <dbReference type="ChEBI" id="CHEBI:74151"/>
        <dbReference type="EC" id="2.3.1.225"/>
    </reaction>
</comment>
<evidence type="ECO:0000256" key="3">
    <source>
        <dbReference type="ARBA" id="ARBA00022692"/>
    </source>
</evidence>
<dbReference type="GO" id="GO:0006612">
    <property type="term" value="P:protein targeting to membrane"/>
    <property type="evidence" value="ECO:0007669"/>
    <property type="project" value="TreeGrafter"/>
</dbReference>
<keyword evidence="5 11" id="KW-0472">Membrane</keyword>
<sequence>MSPAHLPTWTDMDRHGPTCNNSNLIININQPRQSGGSSTQPRHHAAMVPTRPTHRTAVRWTMRIVPGLIVCTFGIATFAVTARFCVQYLYQTLNKKGVAIATLVLYCLLFVLTMASYMRLFFAIQRDPGLVPLLRHSDPETLGSGEKRGRCRSRRHRDPEDAPWAPPDSDPNSPGLEAFYSRDVFACEVDGRPKWCSECRQWKPDRAHHSSELGRCVRKMDHLCPWVGGMVSETSFNFFTHFTFYATCLCGVALAVSVYSLTEQLNGKEISVDGWVIAIIALSAFFGLFAFGMTLTAGRYLFTNTTNIDMLRKRQIFTLAVRIPQDTPPSSKYPTITYPLESLQPIPPTLEAQRPNRSAGPKDSRDMQARRKFAILRTEAGENPWDLGLWENWKSVMGTSVKEWLLPLRHSPCCSHDSMVSDYPFGPLVDELRRRYGVPDLNGKIPHGGPSSILI</sequence>
<organism evidence="14 15">
    <name type="scientific">Epichloe festucae (strain Fl1)</name>
    <dbReference type="NCBI Taxonomy" id="877507"/>
    <lineage>
        <taxon>Eukaryota</taxon>
        <taxon>Fungi</taxon>
        <taxon>Dikarya</taxon>
        <taxon>Ascomycota</taxon>
        <taxon>Pezizomycotina</taxon>
        <taxon>Sordariomycetes</taxon>
        <taxon>Hypocreomycetidae</taxon>
        <taxon>Hypocreales</taxon>
        <taxon>Clavicipitaceae</taxon>
        <taxon>Epichloe</taxon>
    </lineage>
</organism>
<feature type="region of interest" description="Disordered" evidence="12">
    <location>
        <begin position="135"/>
        <end position="174"/>
    </location>
</feature>
<evidence type="ECO:0000256" key="10">
    <source>
        <dbReference type="ARBA" id="ARBA00048048"/>
    </source>
</evidence>
<dbReference type="Proteomes" id="UP000594364">
    <property type="component" value="Chromosome 1"/>
</dbReference>
<feature type="transmembrane region" description="Helical" evidence="11">
    <location>
        <begin position="64"/>
        <end position="90"/>
    </location>
</feature>
<keyword evidence="2 11" id="KW-0808">Transferase</keyword>
<protein>
    <recommendedName>
        <fullName evidence="11">Palmitoyltransferase</fullName>
        <ecNumber evidence="11">2.3.1.225</ecNumber>
    </recommendedName>
</protein>
<feature type="transmembrane region" description="Helical" evidence="11">
    <location>
        <begin position="274"/>
        <end position="302"/>
    </location>
</feature>
<evidence type="ECO:0000256" key="5">
    <source>
        <dbReference type="ARBA" id="ARBA00023136"/>
    </source>
</evidence>
<keyword evidence="4 11" id="KW-1133">Transmembrane helix</keyword>
<dbReference type="EC" id="2.3.1.225" evidence="11"/>
<evidence type="ECO:0000256" key="8">
    <source>
        <dbReference type="ARBA" id="ARBA00023315"/>
    </source>
</evidence>
<feature type="compositionally biased region" description="Polar residues" evidence="12">
    <location>
        <begin position="30"/>
        <end position="40"/>
    </location>
</feature>
<evidence type="ECO:0000313" key="14">
    <source>
        <dbReference type="EMBL" id="QPG93611.1"/>
    </source>
</evidence>
<dbReference type="AlphaFoldDB" id="A0A7S9KJP6"/>
<evidence type="ECO:0000259" key="13">
    <source>
        <dbReference type="Pfam" id="PF01529"/>
    </source>
</evidence>
<evidence type="ECO:0000313" key="15">
    <source>
        <dbReference type="Proteomes" id="UP000594364"/>
    </source>
</evidence>
<accession>A0A7S9KJP6</accession>
<dbReference type="OrthoDB" id="331948at2759"/>
<feature type="transmembrane region" description="Helical" evidence="11">
    <location>
        <begin position="242"/>
        <end position="262"/>
    </location>
</feature>
<comment type="subcellular location">
    <subcellularLocation>
        <location evidence="1">Membrane</location>
        <topology evidence="1">Multi-pass membrane protein</topology>
    </subcellularLocation>
</comment>
<feature type="transmembrane region" description="Helical" evidence="11">
    <location>
        <begin position="96"/>
        <end position="117"/>
    </location>
</feature>
<name>A0A7S9KJP6_EPIFF</name>
<dbReference type="GO" id="GO:0005783">
    <property type="term" value="C:endoplasmic reticulum"/>
    <property type="evidence" value="ECO:0007669"/>
    <property type="project" value="TreeGrafter"/>
</dbReference>
<evidence type="ECO:0000256" key="4">
    <source>
        <dbReference type="ARBA" id="ARBA00022989"/>
    </source>
</evidence>
<dbReference type="Pfam" id="PF01529">
    <property type="entry name" value="DHHC"/>
    <property type="match status" value="1"/>
</dbReference>
<keyword evidence="3 11" id="KW-0812">Transmembrane</keyword>
<evidence type="ECO:0000256" key="1">
    <source>
        <dbReference type="ARBA" id="ARBA00004141"/>
    </source>
</evidence>
<dbReference type="EMBL" id="CP031385">
    <property type="protein sequence ID" value="QPG93611.1"/>
    <property type="molecule type" value="Genomic_DNA"/>
</dbReference>
<keyword evidence="8 11" id="KW-0012">Acyltransferase</keyword>
<reference evidence="14 15" key="1">
    <citation type="journal article" date="2018" name="PLoS Genet.">
        <title>Repeat elements organise 3D genome structure and mediate transcription in the filamentous fungus Epichloe festucae.</title>
        <authorList>
            <person name="Winter D.J."/>
            <person name="Ganley A.R.D."/>
            <person name="Young C.A."/>
            <person name="Liachko I."/>
            <person name="Schardl C.L."/>
            <person name="Dupont P.Y."/>
            <person name="Berry D."/>
            <person name="Ram A."/>
            <person name="Scott B."/>
            <person name="Cox M.P."/>
        </authorList>
    </citation>
    <scope>NUCLEOTIDE SEQUENCE [LARGE SCALE GENOMIC DNA]</scope>
    <source>
        <strain evidence="14 15">Fl1</strain>
    </source>
</reference>
<keyword evidence="6" id="KW-0564">Palmitate</keyword>
<keyword evidence="7" id="KW-0449">Lipoprotein</keyword>
<evidence type="ECO:0000256" key="7">
    <source>
        <dbReference type="ARBA" id="ARBA00023288"/>
    </source>
</evidence>
<dbReference type="GO" id="GO:0005794">
    <property type="term" value="C:Golgi apparatus"/>
    <property type="evidence" value="ECO:0007669"/>
    <property type="project" value="TreeGrafter"/>
</dbReference>
<dbReference type="PROSITE" id="PS50216">
    <property type="entry name" value="DHHC"/>
    <property type="match status" value="1"/>
</dbReference>
<evidence type="ECO:0000256" key="6">
    <source>
        <dbReference type="ARBA" id="ARBA00023139"/>
    </source>
</evidence>
<comment type="domain">
    <text evidence="11">The DHHC domain is required for palmitoyltransferase activity.</text>
</comment>
<comment type="similarity">
    <text evidence="9">Belongs to the DHHC palmitoyltransferase family. PFA5 subfamily.</text>
</comment>
<dbReference type="InterPro" id="IPR001594">
    <property type="entry name" value="Palmitoyltrfase_DHHC"/>
</dbReference>
<evidence type="ECO:0000256" key="2">
    <source>
        <dbReference type="ARBA" id="ARBA00022679"/>
    </source>
</evidence>
<feature type="domain" description="Palmitoyltransferase DHHC" evidence="13">
    <location>
        <begin position="192"/>
        <end position="313"/>
    </location>
</feature>